<feature type="chain" id="PRO_5034986694" evidence="3">
    <location>
        <begin position="22"/>
        <end position="440"/>
    </location>
</feature>
<feature type="region of interest" description="Disordered" evidence="1">
    <location>
        <begin position="417"/>
        <end position="440"/>
    </location>
</feature>
<sequence length="440" mass="48650">MILRILHSLLLLFYSLRVWHARAVLVNRTIDDTLGDSVTGARPMFLPDDPGVWEDQTCGDCRVKADKALAFKGTWTSASYKGPDGTPISIRMNFTGTAIYVFLIIANIKTDTACNFTLDGRHVGSFLHSPSSHHDRFQYNVAAYTGLNLPNIDHNLTISASGRDRHLYVSFDYAIYTADEPQTASIQPTTSIPPSMPSATTTVGQVVPIAGGVSGGLTVLAASLALFFLCRRGRRGKVVMVTTPDAIQPALENPPSESLTNDSSPNGYRNVPSTDDGVPNDSESRDAGGQLTVTTVVPGETVLAPQRMGQQDDASRPTRTQQVYTLRSTNLDPEVREQLRRERQAELDQQLQNLLREMQELNKDRKLEEGTPGSPSSYAPLSPPQTRQREQEIAVMREQMQQMRAHIEYLQVQQNSEWAQGLSDEPPPGYSVRVSRILRE</sequence>
<keyword evidence="2" id="KW-1133">Transmembrane helix</keyword>
<evidence type="ECO:0000256" key="2">
    <source>
        <dbReference type="SAM" id="Phobius"/>
    </source>
</evidence>
<accession>A0A8H5HPF8</accession>
<feature type="compositionally biased region" description="Polar residues" evidence="1">
    <location>
        <begin position="255"/>
        <end position="273"/>
    </location>
</feature>
<reference evidence="4 5" key="1">
    <citation type="journal article" date="2020" name="ISME J.">
        <title>Uncovering the hidden diversity of litter-decomposition mechanisms in mushroom-forming fungi.</title>
        <authorList>
            <person name="Floudas D."/>
            <person name="Bentzer J."/>
            <person name="Ahren D."/>
            <person name="Johansson T."/>
            <person name="Persson P."/>
            <person name="Tunlid A."/>
        </authorList>
    </citation>
    <scope>NUCLEOTIDE SEQUENCE [LARGE SCALE GENOMIC DNA]</scope>
    <source>
        <strain evidence="4 5">CBS 661.87</strain>
    </source>
</reference>
<protein>
    <submittedName>
        <fullName evidence="4">Uncharacterized protein</fullName>
    </submittedName>
</protein>
<name>A0A8H5HPF8_9AGAR</name>
<evidence type="ECO:0000256" key="3">
    <source>
        <dbReference type="SAM" id="SignalP"/>
    </source>
</evidence>
<keyword evidence="2" id="KW-0812">Transmembrane</keyword>
<evidence type="ECO:0000313" key="4">
    <source>
        <dbReference type="EMBL" id="KAF5387048.1"/>
    </source>
</evidence>
<dbReference type="OrthoDB" id="2758521at2759"/>
<feature type="region of interest" description="Disordered" evidence="1">
    <location>
        <begin position="365"/>
        <end position="389"/>
    </location>
</feature>
<dbReference type="EMBL" id="JAACJP010000002">
    <property type="protein sequence ID" value="KAF5387048.1"/>
    <property type="molecule type" value="Genomic_DNA"/>
</dbReference>
<evidence type="ECO:0000313" key="5">
    <source>
        <dbReference type="Proteomes" id="UP000565441"/>
    </source>
</evidence>
<feature type="region of interest" description="Disordered" evidence="1">
    <location>
        <begin position="248"/>
        <end position="335"/>
    </location>
</feature>
<feature type="transmembrane region" description="Helical" evidence="2">
    <location>
        <begin position="206"/>
        <end position="230"/>
    </location>
</feature>
<feature type="compositionally biased region" description="Polar residues" evidence="1">
    <location>
        <begin position="317"/>
        <end position="331"/>
    </location>
</feature>
<dbReference type="Proteomes" id="UP000565441">
    <property type="component" value="Unassembled WGS sequence"/>
</dbReference>
<organism evidence="4 5">
    <name type="scientific">Tricholomella constricta</name>
    <dbReference type="NCBI Taxonomy" id="117010"/>
    <lineage>
        <taxon>Eukaryota</taxon>
        <taxon>Fungi</taxon>
        <taxon>Dikarya</taxon>
        <taxon>Basidiomycota</taxon>
        <taxon>Agaricomycotina</taxon>
        <taxon>Agaricomycetes</taxon>
        <taxon>Agaricomycetidae</taxon>
        <taxon>Agaricales</taxon>
        <taxon>Tricholomatineae</taxon>
        <taxon>Lyophyllaceae</taxon>
        <taxon>Tricholomella</taxon>
    </lineage>
</organism>
<dbReference type="AlphaFoldDB" id="A0A8H5HPF8"/>
<keyword evidence="2" id="KW-0472">Membrane</keyword>
<comment type="caution">
    <text evidence="4">The sequence shown here is derived from an EMBL/GenBank/DDBJ whole genome shotgun (WGS) entry which is preliminary data.</text>
</comment>
<proteinExistence type="predicted"/>
<feature type="signal peptide" evidence="3">
    <location>
        <begin position="1"/>
        <end position="21"/>
    </location>
</feature>
<keyword evidence="5" id="KW-1185">Reference proteome</keyword>
<gene>
    <name evidence="4" type="ORF">D9615_001533</name>
</gene>
<keyword evidence="3" id="KW-0732">Signal</keyword>
<evidence type="ECO:0000256" key="1">
    <source>
        <dbReference type="SAM" id="MobiDB-lite"/>
    </source>
</evidence>